<feature type="transmembrane region" description="Helical" evidence="7">
    <location>
        <begin position="169"/>
        <end position="189"/>
    </location>
</feature>
<keyword evidence="4 7" id="KW-0472">Membrane</keyword>
<feature type="compositionally biased region" description="Low complexity" evidence="6">
    <location>
        <begin position="299"/>
        <end position="310"/>
    </location>
</feature>
<feature type="transmembrane region" description="Helical" evidence="7">
    <location>
        <begin position="119"/>
        <end position="141"/>
    </location>
</feature>
<gene>
    <name evidence="9" type="ORF">QBC46DRAFT_428159</name>
</gene>
<dbReference type="Proteomes" id="UP001303473">
    <property type="component" value="Unassembled WGS sequence"/>
</dbReference>
<evidence type="ECO:0000313" key="10">
    <source>
        <dbReference type="Proteomes" id="UP001303473"/>
    </source>
</evidence>
<feature type="compositionally biased region" description="Basic and acidic residues" evidence="6">
    <location>
        <begin position="354"/>
        <end position="369"/>
    </location>
</feature>
<feature type="region of interest" description="Disordered" evidence="6">
    <location>
        <begin position="278"/>
        <end position="330"/>
    </location>
</feature>
<dbReference type="Pfam" id="PF20684">
    <property type="entry name" value="Fung_rhodopsin"/>
    <property type="match status" value="1"/>
</dbReference>
<organism evidence="9 10">
    <name type="scientific">Diplogelasinospora grovesii</name>
    <dbReference type="NCBI Taxonomy" id="303347"/>
    <lineage>
        <taxon>Eukaryota</taxon>
        <taxon>Fungi</taxon>
        <taxon>Dikarya</taxon>
        <taxon>Ascomycota</taxon>
        <taxon>Pezizomycotina</taxon>
        <taxon>Sordariomycetes</taxon>
        <taxon>Sordariomycetidae</taxon>
        <taxon>Sordariales</taxon>
        <taxon>Diplogelasinosporaceae</taxon>
        <taxon>Diplogelasinospora</taxon>
    </lineage>
</organism>
<evidence type="ECO:0000256" key="2">
    <source>
        <dbReference type="ARBA" id="ARBA00022692"/>
    </source>
</evidence>
<feature type="transmembrane region" description="Helical" evidence="7">
    <location>
        <begin position="201"/>
        <end position="219"/>
    </location>
</feature>
<feature type="domain" description="Rhodopsin" evidence="8">
    <location>
        <begin position="27"/>
        <end position="264"/>
    </location>
</feature>
<feature type="transmembrane region" description="Helical" evidence="7">
    <location>
        <begin position="239"/>
        <end position="263"/>
    </location>
</feature>
<feature type="transmembrane region" description="Helical" evidence="7">
    <location>
        <begin position="85"/>
        <end position="107"/>
    </location>
</feature>
<keyword evidence="3 7" id="KW-1133">Transmembrane helix</keyword>
<comment type="caution">
    <text evidence="9">The sequence shown here is derived from an EMBL/GenBank/DDBJ whole genome shotgun (WGS) entry which is preliminary data.</text>
</comment>
<protein>
    <recommendedName>
        <fullName evidence="8">Rhodopsin domain-containing protein</fullName>
    </recommendedName>
</protein>
<dbReference type="GO" id="GO:0016020">
    <property type="term" value="C:membrane"/>
    <property type="evidence" value="ECO:0007669"/>
    <property type="project" value="UniProtKB-SubCell"/>
</dbReference>
<evidence type="ECO:0000259" key="8">
    <source>
        <dbReference type="Pfam" id="PF20684"/>
    </source>
</evidence>
<keyword evidence="2 7" id="KW-0812">Transmembrane</keyword>
<comment type="similarity">
    <text evidence="5">Belongs to the SAT4 family.</text>
</comment>
<dbReference type="PANTHER" id="PTHR33048:SF42">
    <property type="entry name" value="INTEGRAL MEMBRANE PROTEIN"/>
    <property type="match status" value="1"/>
</dbReference>
<feature type="transmembrane region" description="Helical" evidence="7">
    <location>
        <begin position="45"/>
        <end position="65"/>
    </location>
</feature>
<comment type="subcellular location">
    <subcellularLocation>
        <location evidence="1">Membrane</location>
        <topology evidence="1">Multi-pass membrane protein</topology>
    </subcellularLocation>
</comment>
<name>A0AAN6MVV5_9PEZI</name>
<dbReference type="InterPro" id="IPR052337">
    <property type="entry name" value="SAT4-like"/>
</dbReference>
<feature type="region of interest" description="Disordered" evidence="6">
    <location>
        <begin position="348"/>
        <end position="369"/>
    </location>
</feature>
<evidence type="ECO:0000313" key="9">
    <source>
        <dbReference type="EMBL" id="KAK3934269.1"/>
    </source>
</evidence>
<dbReference type="EMBL" id="MU854010">
    <property type="protein sequence ID" value="KAK3934269.1"/>
    <property type="molecule type" value="Genomic_DNA"/>
</dbReference>
<feature type="compositionally biased region" description="Polar residues" evidence="6">
    <location>
        <begin position="278"/>
        <end position="298"/>
    </location>
</feature>
<reference evidence="10" key="1">
    <citation type="journal article" date="2023" name="Mol. Phylogenet. Evol.">
        <title>Genome-scale phylogeny and comparative genomics of the fungal order Sordariales.</title>
        <authorList>
            <person name="Hensen N."/>
            <person name="Bonometti L."/>
            <person name="Westerberg I."/>
            <person name="Brannstrom I.O."/>
            <person name="Guillou S."/>
            <person name="Cros-Aarteil S."/>
            <person name="Calhoun S."/>
            <person name="Haridas S."/>
            <person name="Kuo A."/>
            <person name="Mondo S."/>
            <person name="Pangilinan J."/>
            <person name="Riley R."/>
            <person name="LaButti K."/>
            <person name="Andreopoulos B."/>
            <person name="Lipzen A."/>
            <person name="Chen C."/>
            <person name="Yan M."/>
            <person name="Daum C."/>
            <person name="Ng V."/>
            <person name="Clum A."/>
            <person name="Steindorff A."/>
            <person name="Ohm R.A."/>
            <person name="Martin F."/>
            <person name="Silar P."/>
            <person name="Natvig D.O."/>
            <person name="Lalanne C."/>
            <person name="Gautier V."/>
            <person name="Ament-Velasquez S.L."/>
            <person name="Kruys A."/>
            <person name="Hutchinson M.I."/>
            <person name="Powell A.J."/>
            <person name="Barry K."/>
            <person name="Miller A.N."/>
            <person name="Grigoriev I.V."/>
            <person name="Debuchy R."/>
            <person name="Gladieux P."/>
            <person name="Hiltunen Thoren M."/>
            <person name="Johannesson H."/>
        </authorList>
    </citation>
    <scope>NUCLEOTIDE SEQUENCE [LARGE SCALE GENOMIC DNA]</scope>
    <source>
        <strain evidence="10">CBS 340.73</strain>
    </source>
</reference>
<evidence type="ECO:0000256" key="4">
    <source>
        <dbReference type="ARBA" id="ARBA00023136"/>
    </source>
</evidence>
<accession>A0AAN6MVV5</accession>
<proteinExistence type="inferred from homology"/>
<keyword evidence="10" id="KW-1185">Reference proteome</keyword>
<feature type="transmembrane region" description="Helical" evidence="7">
    <location>
        <begin position="12"/>
        <end position="33"/>
    </location>
</feature>
<evidence type="ECO:0000256" key="6">
    <source>
        <dbReference type="SAM" id="MobiDB-lite"/>
    </source>
</evidence>
<evidence type="ECO:0000256" key="3">
    <source>
        <dbReference type="ARBA" id="ARBA00022989"/>
    </source>
</evidence>
<evidence type="ECO:0000256" key="5">
    <source>
        <dbReference type="ARBA" id="ARBA00038359"/>
    </source>
</evidence>
<dbReference type="InterPro" id="IPR049326">
    <property type="entry name" value="Rhodopsin_dom_fungi"/>
</dbReference>
<evidence type="ECO:0000256" key="1">
    <source>
        <dbReference type="ARBA" id="ARBA00004141"/>
    </source>
</evidence>
<dbReference type="PANTHER" id="PTHR33048">
    <property type="entry name" value="PTH11-LIKE INTEGRAL MEMBRANE PROTEIN (AFU_ORTHOLOGUE AFUA_5G11245)"/>
    <property type="match status" value="1"/>
</dbReference>
<evidence type="ECO:0000256" key="7">
    <source>
        <dbReference type="SAM" id="Phobius"/>
    </source>
</evidence>
<sequence>MDGGDEGPRILATVWILAGLSGAFLSVRIFCKLRAKRHLWWDDHVLILSWLMLLVSNMLVSWSVSKGLGKHVHVVPIENLSSMGLVGNFTGTFSILAAVWSKTSFALTLLRLMSGKMKAWLWFVIATINIFMGLNALFLWIRCSPSAKTWNPSLPGTCWPSEIYPTNGMFAAGYSAATDIGLALLPWKIIWTLQMKRKEKIGVTMAMSMGVFAGATAIVKTIEIPTLASADFTYVSAPLIVWGAAESAVTIMAASIPVLRTLFRDIKALSRGYYVSGGTNNKNEGSTSRPKGSKLSNPTGSSSVVITSGGSPQGLDGNATDHNDETPLRTSCGRNYIVQSTEIAIDFHSLSSQRGDKDSDRHSHTTQEV</sequence>
<dbReference type="AlphaFoldDB" id="A0AAN6MVV5"/>